<dbReference type="Proteomes" id="UP001326715">
    <property type="component" value="Chromosome"/>
</dbReference>
<dbReference type="InterPro" id="IPR050155">
    <property type="entry name" value="HAD-like_hydrolase_sf"/>
</dbReference>
<gene>
    <name evidence="5" type="ORF">SAMN05661012_05501</name>
    <name evidence="6" type="ORF">SR876_14140</name>
</gene>
<dbReference type="STRING" id="1004.SAMN05661012_05501"/>
<dbReference type="RefSeq" id="WP_072364611.1">
    <property type="nucleotide sequence ID" value="NZ_CP139972.1"/>
</dbReference>
<dbReference type="OrthoDB" id="9807630at2"/>
<evidence type="ECO:0000256" key="2">
    <source>
        <dbReference type="ARBA" id="ARBA00004818"/>
    </source>
</evidence>
<dbReference type="GO" id="GO:0005829">
    <property type="term" value="C:cytosol"/>
    <property type="evidence" value="ECO:0007669"/>
    <property type="project" value="TreeGrafter"/>
</dbReference>
<dbReference type="GO" id="GO:0008967">
    <property type="term" value="F:phosphoglycolate phosphatase activity"/>
    <property type="evidence" value="ECO:0007669"/>
    <property type="project" value="UniProtKB-EC"/>
</dbReference>
<dbReference type="PANTHER" id="PTHR43434">
    <property type="entry name" value="PHOSPHOGLYCOLATE PHOSPHATASE"/>
    <property type="match status" value="1"/>
</dbReference>
<dbReference type="AlphaFoldDB" id="A0A1K1SIA7"/>
<dbReference type="InterPro" id="IPR036412">
    <property type="entry name" value="HAD-like_sf"/>
</dbReference>
<sequence>MGLIFDLDQTIIDSSLAESYRSARNWSAVYSTIGNFTVYEGIVDILGDAKAKGIKICIVTSSPSTYCNRVLSHFNIPHDYTVCYHDTTRRKPHPEPILKGLQYLNLPANKVLSFGDRDIDIVASNAAKVASVACTWGCSDVQTLKAAKPSYIVNSPREIYDLIKMVY</sequence>
<comment type="similarity">
    <text evidence="3">Belongs to the HAD-like hydrolase superfamily. CbbY/CbbZ/Gph/YieH family.</text>
</comment>
<comment type="catalytic activity">
    <reaction evidence="1">
        <text>2-phosphoglycolate + H2O = glycolate + phosphate</text>
        <dbReference type="Rhea" id="RHEA:14369"/>
        <dbReference type="ChEBI" id="CHEBI:15377"/>
        <dbReference type="ChEBI" id="CHEBI:29805"/>
        <dbReference type="ChEBI" id="CHEBI:43474"/>
        <dbReference type="ChEBI" id="CHEBI:58033"/>
        <dbReference type="EC" id="3.1.3.18"/>
    </reaction>
</comment>
<evidence type="ECO:0000313" key="8">
    <source>
        <dbReference type="Proteomes" id="UP001326715"/>
    </source>
</evidence>
<protein>
    <recommendedName>
        <fullName evidence="4">phosphoglycolate phosphatase</fullName>
        <ecNumber evidence="4">3.1.3.18</ecNumber>
    </recommendedName>
</protein>
<name>A0A1K1SIA7_9BACT</name>
<keyword evidence="8" id="KW-1185">Reference proteome</keyword>
<accession>A0A1K1SIA7</accession>
<dbReference type="EC" id="3.1.3.18" evidence="4"/>
<evidence type="ECO:0000256" key="4">
    <source>
        <dbReference type="ARBA" id="ARBA00013078"/>
    </source>
</evidence>
<dbReference type="PANTHER" id="PTHR43434:SF1">
    <property type="entry name" value="PHOSPHOGLYCOLATE PHOSPHATASE"/>
    <property type="match status" value="1"/>
</dbReference>
<reference evidence="5 7" key="1">
    <citation type="submission" date="2016-11" db="EMBL/GenBank/DDBJ databases">
        <authorList>
            <person name="Jaros S."/>
            <person name="Januszkiewicz K."/>
            <person name="Wedrychowicz H."/>
        </authorList>
    </citation>
    <scope>NUCLEOTIDE SEQUENCE [LARGE SCALE GENOMIC DNA]</scope>
    <source>
        <strain evidence="5 7">DSM 784</strain>
    </source>
</reference>
<dbReference type="EMBL" id="FPIZ01000023">
    <property type="protein sequence ID" value="SFW84046.1"/>
    <property type="molecule type" value="Genomic_DNA"/>
</dbReference>
<dbReference type="Pfam" id="PF13419">
    <property type="entry name" value="HAD_2"/>
    <property type="match status" value="1"/>
</dbReference>
<dbReference type="SUPFAM" id="SSF56784">
    <property type="entry name" value="HAD-like"/>
    <property type="match status" value="1"/>
</dbReference>
<dbReference type="EMBL" id="CP140154">
    <property type="protein sequence ID" value="WQG92654.1"/>
    <property type="molecule type" value="Genomic_DNA"/>
</dbReference>
<dbReference type="InterPro" id="IPR006439">
    <property type="entry name" value="HAD-SF_hydro_IA"/>
</dbReference>
<comment type="pathway">
    <text evidence="2">Organic acid metabolism; glycolate biosynthesis; glycolate from 2-phosphoglycolate: step 1/1.</text>
</comment>
<evidence type="ECO:0000313" key="5">
    <source>
        <dbReference type="EMBL" id="SFW84046.1"/>
    </source>
</evidence>
<proteinExistence type="inferred from homology"/>
<evidence type="ECO:0000256" key="1">
    <source>
        <dbReference type="ARBA" id="ARBA00000830"/>
    </source>
</evidence>
<evidence type="ECO:0000313" key="6">
    <source>
        <dbReference type="EMBL" id="WQG92654.1"/>
    </source>
</evidence>
<dbReference type="NCBIfam" id="TIGR01549">
    <property type="entry name" value="HAD-SF-IA-v1"/>
    <property type="match status" value="1"/>
</dbReference>
<evidence type="ECO:0000256" key="3">
    <source>
        <dbReference type="ARBA" id="ARBA00006171"/>
    </source>
</evidence>
<evidence type="ECO:0000313" key="7">
    <source>
        <dbReference type="Proteomes" id="UP000183788"/>
    </source>
</evidence>
<keyword evidence="6" id="KW-0378">Hydrolase</keyword>
<dbReference type="InterPro" id="IPR023214">
    <property type="entry name" value="HAD_sf"/>
</dbReference>
<organism evidence="5 7">
    <name type="scientific">Chitinophaga sancti</name>
    <dbReference type="NCBI Taxonomy" id="1004"/>
    <lineage>
        <taxon>Bacteria</taxon>
        <taxon>Pseudomonadati</taxon>
        <taxon>Bacteroidota</taxon>
        <taxon>Chitinophagia</taxon>
        <taxon>Chitinophagales</taxon>
        <taxon>Chitinophagaceae</taxon>
        <taxon>Chitinophaga</taxon>
    </lineage>
</organism>
<reference evidence="6 8" key="2">
    <citation type="submission" date="2023-11" db="EMBL/GenBank/DDBJ databases">
        <title>MicrobeMod: A computational toolkit for identifying prokaryotic methylation and restriction-modification with nanopore sequencing.</title>
        <authorList>
            <person name="Crits-Christoph A."/>
            <person name="Kang S.C."/>
            <person name="Lee H."/>
            <person name="Ostrov N."/>
        </authorList>
    </citation>
    <scope>NUCLEOTIDE SEQUENCE [LARGE SCALE GENOMIC DNA]</scope>
    <source>
        <strain evidence="6 8">ATCC 23090</strain>
    </source>
</reference>
<dbReference type="GO" id="GO:0006281">
    <property type="term" value="P:DNA repair"/>
    <property type="evidence" value="ECO:0007669"/>
    <property type="project" value="TreeGrafter"/>
</dbReference>
<dbReference type="Gene3D" id="3.40.50.1000">
    <property type="entry name" value="HAD superfamily/HAD-like"/>
    <property type="match status" value="1"/>
</dbReference>
<dbReference type="Proteomes" id="UP000183788">
    <property type="component" value="Unassembled WGS sequence"/>
</dbReference>
<dbReference type="InterPro" id="IPR041492">
    <property type="entry name" value="HAD_2"/>
</dbReference>